<dbReference type="SUPFAM" id="SSF53213">
    <property type="entry name" value="LigB-like"/>
    <property type="match status" value="1"/>
</dbReference>
<evidence type="ECO:0000256" key="2">
    <source>
        <dbReference type="ARBA" id="ARBA00007581"/>
    </source>
</evidence>
<evidence type="ECO:0000256" key="4">
    <source>
        <dbReference type="ARBA" id="ARBA00022833"/>
    </source>
</evidence>
<keyword evidence="7" id="KW-0223">Dioxygenase</keyword>
<evidence type="ECO:0000259" key="6">
    <source>
        <dbReference type="Pfam" id="PF02900"/>
    </source>
</evidence>
<dbReference type="InterPro" id="IPR004183">
    <property type="entry name" value="Xdiol_dOase_suB"/>
</dbReference>
<accession>A0ABY4CFW7</accession>
<keyword evidence="3" id="KW-0479">Metal-binding</keyword>
<dbReference type="NCBIfam" id="NF007914">
    <property type="entry name" value="PRK10628.1"/>
    <property type="match status" value="1"/>
</dbReference>
<evidence type="ECO:0000313" key="8">
    <source>
        <dbReference type="Proteomes" id="UP000830116"/>
    </source>
</evidence>
<dbReference type="EC" id="1.13.11.29" evidence="7"/>
<gene>
    <name evidence="7" type="primary">ygiD</name>
    <name evidence="7" type="ORF">MNR06_05705</name>
</gene>
<keyword evidence="4" id="KW-0862">Zinc</keyword>
<dbReference type="PANTHER" id="PTHR30096">
    <property type="entry name" value="4,5-DOPA DIOXYGENASE EXTRADIOL-LIKE PROTEIN"/>
    <property type="match status" value="1"/>
</dbReference>
<evidence type="ECO:0000256" key="3">
    <source>
        <dbReference type="ARBA" id="ARBA00022723"/>
    </source>
</evidence>
<dbReference type="Pfam" id="PF02900">
    <property type="entry name" value="LigB"/>
    <property type="match status" value="1"/>
</dbReference>
<dbReference type="EMBL" id="CP093442">
    <property type="protein sequence ID" value="UOF02443.1"/>
    <property type="molecule type" value="Genomic_DNA"/>
</dbReference>
<reference evidence="7" key="1">
    <citation type="submission" date="2022-03" db="EMBL/GenBank/DDBJ databases">
        <title>Genome Identification and Characterization of new species Bdellovibrio reynosense LBG001 sp. nov. from a Mexico soil sample.</title>
        <authorList>
            <person name="Camilli A."/>
            <person name="Ajao Y."/>
            <person name="Guo X."/>
        </authorList>
    </citation>
    <scope>NUCLEOTIDE SEQUENCE</scope>
    <source>
        <strain evidence="7">LBG001</strain>
    </source>
</reference>
<dbReference type="InterPro" id="IPR014436">
    <property type="entry name" value="Extradiol_dOase_DODA"/>
</dbReference>
<proteinExistence type="inferred from homology"/>
<comment type="similarity">
    <text evidence="2">Belongs to the DODA-type extradiol aromatic ring-opening dioxygenase family.</text>
</comment>
<dbReference type="Gene3D" id="3.40.830.10">
    <property type="entry name" value="LigB-like"/>
    <property type="match status" value="1"/>
</dbReference>
<keyword evidence="5 7" id="KW-0560">Oxidoreductase</keyword>
<organism evidence="7 8">
    <name type="scientific">Bdellovibrio reynosensis</name>
    <dbReference type="NCBI Taxonomy" id="2835041"/>
    <lineage>
        <taxon>Bacteria</taxon>
        <taxon>Pseudomonadati</taxon>
        <taxon>Bdellovibrionota</taxon>
        <taxon>Bdellovibrionia</taxon>
        <taxon>Bdellovibrionales</taxon>
        <taxon>Pseudobdellovibrionaceae</taxon>
        <taxon>Bdellovibrio</taxon>
    </lineage>
</organism>
<sequence>MLDKLMNGPNSERMPVLFIGHGSPMNAIDSNPYTKTLNSLGEKLPKPKAILVISAHWMTEGSWITEMPKPKTIHDFYGFPQELFDVQYPAPGSPEIAKFIRESVQHPRIHADTEMWGLDHGTWSVLRHLYPAADIPVLQLSLHMEKPVEYHIELGKQLSQLRDKGILILGSGNLVHNLRTIRWEPNAQPYDWAVEYDEWLKARLLDRDFSAVLNDFHRTEAGKMSIPTMEHYYPLHYVLGAADSADELKFEYEELQNGSISMRSFSLGRG</sequence>
<name>A0ABY4CFW7_9BACT</name>
<feature type="domain" description="Extradiol ring-cleavage dioxygenase class III enzyme subunit B" evidence="6">
    <location>
        <begin position="29"/>
        <end position="249"/>
    </location>
</feature>
<protein>
    <submittedName>
        <fullName evidence="7">4,5-DOPA dioxygenase extradiol</fullName>
        <ecNumber evidence="7">1.13.11.29</ecNumber>
    </submittedName>
</protein>
<dbReference type="CDD" id="cd07363">
    <property type="entry name" value="45_DOPA_Dioxygenase"/>
    <property type="match status" value="1"/>
</dbReference>
<dbReference type="PIRSF" id="PIRSF006157">
    <property type="entry name" value="Doxgns_DODA"/>
    <property type="match status" value="1"/>
</dbReference>
<dbReference type="GO" id="GO:0050297">
    <property type="term" value="F:stizolobate synthase activity"/>
    <property type="evidence" value="ECO:0007669"/>
    <property type="project" value="UniProtKB-EC"/>
</dbReference>
<comment type="cofactor">
    <cofactor evidence="1">
        <name>Zn(2+)</name>
        <dbReference type="ChEBI" id="CHEBI:29105"/>
    </cofactor>
</comment>
<evidence type="ECO:0000313" key="7">
    <source>
        <dbReference type="EMBL" id="UOF02443.1"/>
    </source>
</evidence>
<dbReference type="PANTHER" id="PTHR30096:SF0">
    <property type="entry name" value="4,5-DOPA DIOXYGENASE EXTRADIOL-LIKE PROTEIN"/>
    <property type="match status" value="1"/>
</dbReference>
<evidence type="ECO:0000256" key="1">
    <source>
        <dbReference type="ARBA" id="ARBA00001947"/>
    </source>
</evidence>
<keyword evidence="8" id="KW-1185">Reference proteome</keyword>
<evidence type="ECO:0000256" key="5">
    <source>
        <dbReference type="ARBA" id="ARBA00023002"/>
    </source>
</evidence>
<dbReference type="Proteomes" id="UP000830116">
    <property type="component" value="Chromosome"/>
</dbReference>
<dbReference type="RefSeq" id="WP_243539908.1">
    <property type="nucleotide sequence ID" value="NZ_CP093442.1"/>
</dbReference>